<dbReference type="EMBL" id="FJOG01000014">
    <property type="protein sequence ID" value="CZR59811.1"/>
    <property type="molecule type" value="Genomic_DNA"/>
</dbReference>
<keyword evidence="2" id="KW-1185">Reference proteome</keyword>
<gene>
    <name evidence="1" type="ORF">PAC_09705</name>
</gene>
<dbReference type="OrthoDB" id="3558721at2759"/>
<dbReference type="Proteomes" id="UP000184330">
    <property type="component" value="Unassembled WGS sequence"/>
</dbReference>
<sequence length="197" mass="22163">MAARQAALNSRALATLLDKNNRVSRMSDSFGDFCFFHRFPKCVECVDTGIPTNISISNTSTRPQPGFPDLPKEVRDRIYDLLVENVRAEIGSALWKKDIRVDADHWEYLLIDFLEDRPAIHEGIKELRMEWACEGSPGAVDSEIIDLGTGVPEIKILDESEGHDEDEIHDLAEELKPLLELALHPHPVDTTSDISDE</sequence>
<reference evidence="1 2" key="1">
    <citation type="submission" date="2016-03" db="EMBL/GenBank/DDBJ databases">
        <authorList>
            <person name="Ploux O."/>
        </authorList>
    </citation>
    <scope>NUCLEOTIDE SEQUENCE [LARGE SCALE GENOMIC DNA]</scope>
    <source>
        <strain evidence="1 2">UAMH 11012</strain>
    </source>
</reference>
<evidence type="ECO:0000313" key="1">
    <source>
        <dbReference type="EMBL" id="CZR59811.1"/>
    </source>
</evidence>
<protein>
    <submittedName>
        <fullName evidence="1">Uncharacterized protein</fullName>
    </submittedName>
</protein>
<proteinExistence type="predicted"/>
<accession>A0A1L7X474</accession>
<name>A0A1L7X474_9HELO</name>
<evidence type="ECO:0000313" key="2">
    <source>
        <dbReference type="Proteomes" id="UP000184330"/>
    </source>
</evidence>
<dbReference type="AlphaFoldDB" id="A0A1L7X474"/>
<organism evidence="1 2">
    <name type="scientific">Phialocephala subalpina</name>
    <dbReference type="NCBI Taxonomy" id="576137"/>
    <lineage>
        <taxon>Eukaryota</taxon>
        <taxon>Fungi</taxon>
        <taxon>Dikarya</taxon>
        <taxon>Ascomycota</taxon>
        <taxon>Pezizomycotina</taxon>
        <taxon>Leotiomycetes</taxon>
        <taxon>Helotiales</taxon>
        <taxon>Mollisiaceae</taxon>
        <taxon>Phialocephala</taxon>
        <taxon>Phialocephala fortinii species complex</taxon>
    </lineage>
</organism>